<organism evidence="2 3">
    <name type="scientific">Aureliella helgolandensis</name>
    <dbReference type="NCBI Taxonomy" id="2527968"/>
    <lineage>
        <taxon>Bacteria</taxon>
        <taxon>Pseudomonadati</taxon>
        <taxon>Planctomycetota</taxon>
        <taxon>Planctomycetia</taxon>
        <taxon>Pirellulales</taxon>
        <taxon>Pirellulaceae</taxon>
        <taxon>Aureliella</taxon>
    </lineage>
</organism>
<proteinExistence type="predicted"/>
<evidence type="ECO:0000256" key="1">
    <source>
        <dbReference type="SAM" id="MobiDB-lite"/>
    </source>
</evidence>
<dbReference type="KEGG" id="ahel:Q31a_53930"/>
<name>A0A518GEI6_9BACT</name>
<evidence type="ECO:0000313" key="3">
    <source>
        <dbReference type="Proteomes" id="UP000318017"/>
    </source>
</evidence>
<accession>A0A518GEI6</accession>
<gene>
    <name evidence="2" type="ORF">Q31a_53930</name>
</gene>
<dbReference type="Proteomes" id="UP000318017">
    <property type="component" value="Chromosome"/>
</dbReference>
<keyword evidence="3" id="KW-1185">Reference proteome</keyword>
<protein>
    <submittedName>
        <fullName evidence="2">Uncharacterized protein</fullName>
    </submittedName>
</protein>
<feature type="region of interest" description="Disordered" evidence="1">
    <location>
        <begin position="61"/>
        <end position="80"/>
    </location>
</feature>
<evidence type="ECO:0000313" key="2">
    <source>
        <dbReference type="EMBL" id="QDV27012.1"/>
    </source>
</evidence>
<dbReference type="EMBL" id="CP036298">
    <property type="protein sequence ID" value="QDV27012.1"/>
    <property type="molecule type" value="Genomic_DNA"/>
</dbReference>
<reference evidence="2 3" key="1">
    <citation type="submission" date="2019-02" db="EMBL/GenBank/DDBJ databases">
        <title>Deep-cultivation of Planctomycetes and their phenomic and genomic characterization uncovers novel biology.</title>
        <authorList>
            <person name="Wiegand S."/>
            <person name="Jogler M."/>
            <person name="Boedeker C."/>
            <person name="Pinto D."/>
            <person name="Vollmers J."/>
            <person name="Rivas-Marin E."/>
            <person name="Kohn T."/>
            <person name="Peeters S.H."/>
            <person name="Heuer A."/>
            <person name="Rast P."/>
            <person name="Oberbeckmann S."/>
            <person name="Bunk B."/>
            <person name="Jeske O."/>
            <person name="Meyerdierks A."/>
            <person name="Storesund J.E."/>
            <person name="Kallscheuer N."/>
            <person name="Luecker S."/>
            <person name="Lage O.M."/>
            <person name="Pohl T."/>
            <person name="Merkel B.J."/>
            <person name="Hornburger P."/>
            <person name="Mueller R.-W."/>
            <person name="Bruemmer F."/>
            <person name="Labrenz M."/>
            <person name="Spormann A.M."/>
            <person name="Op den Camp H."/>
            <person name="Overmann J."/>
            <person name="Amann R."/>
            <person name="Jetten M.S.M."/>
            <person name="Mascher T."/>
            <person name="Medema M.H."/>
            <person name="Devos D.P."/>
            <person name="Kaster A.-K."/>
            <person name="Ovreas L."/>
            <person name="Rohde M."/>
            <person name="Galperin M.Y."/>
            <person name="Jogler C."/>
        </authorList>
    </citation>
    <scope>NUCLEOTIDE SEQUENCE [LARGE SCALE GENOMIC DNA]</scope>
    <source>
        <strain evidence="2 3">Q31a</strain>
    </source>
</reference>
<dbReference type="AlphaFoldDB" id="A0A518GEI6"/>
<sequence>MADATLMSQPYYAKITRGSQWFNGVNRSLIGVFAPSIHPKFIFGVCYSNLENDSTGRWEGVATGRGGSSYSHPSQYDYRS</sequence>